<dbReference type="GO" id="GO:0006508">
    <property type="term" value="P:proteolysis"/>
    <property type="evidence" value="ECO:0007669"/>
    <property type="project" value="UniProtKB-KW"/>
</dbReference>
<dbReference type="STRING" id="1196353.SAMN05444921_11226"/>
<evidence type="ECO:0000256" key="3">
    <source>
        <dbReference type="ARBA" id="ARBA00022801"/>
    </source>
</evidence>
<gene>
    <name evidence="8" type="ORF">SAMN05444921_11226</name>
</gene>
<dbReference type="InterPro" id="IPR038765">
    <property type="entry name" value="Papain-like_cys_pep_sf"/>
</dbReference>
<protein>
    <submittedName>
        <fullName evidence="8">Cell wall-associated hydrolase, NlpC family</fullName>
    </submittedName>
</protein>
<name>A0A1G9VCE5_9ACTN</name>
<feature type="region of interest" description="Disordered" evidence="6">
    <location>
        <begin position="86"/>
        <end position="118"/>
    </location>
</feature>
<feature type="domain" description="NlpC/P60" evidence="7">
    <location>
        <begin position="255"/>
        <end position="374"/>
    </location>
</feature>
<proteinExistence type="inferred from homology"/>
<evidence type="ECO:0000256" key="5">
    <source>
        <dbReference type="SAM" id="Coils"/>
    </source>
</evidence>
<organism evidence="8 9">
    <name type="scientific">Streptomyces wuyuanensis</name>
    <dbReference type="NCBI Taxonomy" id="1196353"/>
    <lineage>
        <taxon>Bacteria</taxon>
        <taxon>Bacillati</taxon>
        <taxon>Actinomycetota</taxon>
        <taxon>Actinomycetes</taxon>
        <taxon>Kitasatosporales</taxon>
        <taxon>Streptomycetaceae</taxon>
        <taxon>Streptomyces</taxon>
    </lineage>
</organism>
<dbReference type="PANTHER" id="PTHR47359">
    <property type="entry name" value="PEPTIDOGLYCAN DL-ENDOPEPTIDASE CWLO"/>
    <property type="match status" value="1"/>
</dbReference>
<evidence type="ECO:0000256" key="6">
    <source>
        <dbReference type="SAM" id="MobiDB-lite"/>
    </source>
</evidence>
<keyword evidence="9" id="KW-1185">Reference proteome</keyword>
<dbReference type="GO" id="GO:0008234">
    <property type="term" value="F:cysteine-type peptidase activity"/>
    <property type="evidence" value="ECO:0007669"/>
    <property type="project" value="UniProtKB-KW"/>
</dbReference>
<keyword evidence="4" id="KW-0788">Thiol protease</keyword>
<accession>A0A1G9VCE5</accession>
<keyword evidence="2" id="KW-0645">Protease</keyword>
<evidence type="ECO:0000256" key="1">
    <source>
        <dbReference type="ARBA" id="ARBA00007074"/>
    </source>
</evidence>
<evidence type="ECO:0000259" key="7">
    <source>
        <dbReference type="PROSITE" id="PS51935"/>
    </source>
</evidence>
<dbReference type="PROSITE" id="PS51935">
    <property type="entry name" value="NLPC_P60"/>
    <property type="match status" value="1"/>
</dbReference>
<dbReference type="InterPro" id="IPR000064">
    <property type="entry name" value="NLP_P60_dom"/>
</dbReference>
<dbReference type="InterPro" id="IPR051794">
    <property type="entry name" value="PG_Endopeptidase_C40"/>
</dbReference>
<dbReference type="EMBL" id="FNHI01000012">
    <property type="protein sequence ID" value="SDM69743.1"/>
    <property type="molecule type" value="Genomic_DNA"/>
</dbReference>
<reference evidence="9" key="1">
    <citation type="submission" date="2016-10" db="EMBL/GenBank/DDBJ databases">
        <authorList>
            <person name="Varghese N."/>
            <person name="Submissions S."/>
        </authorList>
    </citation>
    <scope>NUCLEOTIDE SEQUENCE [LARGE SCALE GENOMIC DNA]</scope>
    <source>
        <strain evidence="9">CGMCC 4.7042</strain>
    </source>
</reference>
<evidence type="ECO:0000313" key="9">
    <source>
        <dbReference type="Proteomes" id="UP000199063"/>
    </source>
</evidence>
<evidence type="ECO:0000256" key="2">
    <source>
        <dbReference type="ARBA" id="ARBA00022670"/>
    </source>
</evidence>
<dbReference type="Proteomes" id="UP000199063">
    <property type="component" value="Unassembled WGS sequence"/>
</dbReference>
<evidence type="ECO:0000313" key="8">
    <source>
        <dbReference type="EMBL" id="SDM69743.1"/>
    </source>
</evidence>
<feature type="coiled-coil region" evidence="5">
    <location>
        <begin position="173"/>
        <end position="207"/>
    </location>
</feature>
<dbReference type="Pfam" id="PF00877">
    <property type="entry name" value="NLPC_P60"/>
    <property type="match status" value="1"/>
</dbReference>
<dbReference type="SUPFAM" id="SSF54001">
    <property type="entry name" value="Cysteine proteinases"/>
    <property type="match status" value="1"/>
</dbReference>
<dbReference type="PANTHER" id="PTHR47359:SF3">
    <property type="entry name" value="NLP_P60 DOMAIN-CONTAINING PROTEIN-RELATED"/>
    <property type="match status" value="1"/>
</dbReference>
<keyword evidence="3 8" id="KW-0378">Hydrolase</keyword>
<sequence>MVGRSPCAVRHRYPFRRAPTEGLALVAAHRKPRQRTLPGTAARFSATLALAGAATATAFEGAGHAEPAPTPDEVRARADRLYQEAEAETEKYNGAKEKAETARREAEELRDEAARRTERLNTSRNALGSFATAQYRAGGLDPALRFVLDSDPARYLAGAELTERVGDRQAAALAAVRRQMRELEQVRAEAGERLAELEEQRARVAHHRTVVRKKLAAAETLLARLTAEQRAAYAGSDDTRTGRADRGTLRTAPAVAAPNPRAAQAVAYAYGALGKPYVWGATGPSAFDCSGLTQAAWRSAGVALPRTTYTQINAGQRVPRSRLAPGDLVFFYSGVSHVGLYIGGGNMIHAPRPGAPVRIAPIDQMPYAGATRVA</sequence>
<evidence type="ECO:0000256" key="4">
    <source>
        <dbReference type="ARBA" id="ARBA00022807"/>
    </source>
</evidence>
<keyword evidence="5" id="KW-0175">Coiled coil</keyword>
<dbReference type="Gene3D" id="3.90.1720.10">
    <property type="entry name" value="endopeptidase domain like (from Nostoc punctiforme)"/>
    <property type="match status" value="1"/>
</dbReference>
<comment type="similarity">
    <text evidence="1">Belongs to the peptidase C40 family.</text>
</comment>
<dbReference type="AlphaFoldDB" id="A0A1G9VCE5"/>